<gene>
    <name evidence="2" type="ORF">J1N35_004889</name>
</gene>
<dbReference type="AlphaFoldDB" id="A0A9D4AI41"/>
<name>A0A9D4AI41_9ROSI</name>
<protein>
    <submittedName>
        <fullName evidence="2">Uncharacterized protein</fullName>
    </submittedName>
</protein>
<organism evidence="2 3">
    <name type="scientific">Gossypium stocksii</name>
    <dbReference type="NCBI Taxonomy" id="47602"/>
    <lineage>
        <taxon>Eukaryota</taxon>
        <taxon>Viridiplantae</taxon>
        <taxon>Streptophyta</taxon>
        <taxon>Embryophyta</taxon>
        <taxon>Tracheophyta</taxon>
        <taxon>Spermatophyta</taxon>
        <taxon>Magnoliopsida</taxon>
        <taxon>eudicotyledons</taxon>
        <taxon>Gunneridae</taxon>
        <taxon>Pentapetalae</taxon>
        <taxon>rosids</taxon>
        <taxon>malvids</taxon>
        <taxon>Malvales</taxon>
        <taxon>Malvaceae</taxon>
        <taxon>Malvoideae</taxon>
        <taxon>Gossypium</taxon>
    </lineage>
</organism>
<dbReference type="Proteomes" id="UP000828251">
    <property type="component" value="Unassembled WGS sequence"/>
</dbReference>
<accession>A0A9D4AI41</accession>
<feature type="region of interest" description="Disordered" evidence="1">
    <location>
        <begin position="1"/>
        <end position="44"/>
    </location>
</feature>
<evidence type="ECO:0000313" key="2">
    <source>
        <dbReference type="EMBL" id="KAH1121729.1"/>
    </source>
</evidence>
<dbReference type="EMBL" id="JAIQCV010000002">
    <property type="protein sequence ID" value="KAH1121729.1"/>
    <property type="molecule type" value="Genomic_DNA"/>
</dbReference>
<comment type="caution">
    <text evidence="2">The sequence shown here is derived from an EMBL/GenBank/DDBJ whole genome shotgun (WGS) entry which is preliminary data.</text>
</comment>
<proteinExistence type="predicted"/>
<evidence type="ECO:0000256" key="1">
    <source>
        <dbReference type="SAM" id="MobiDB-lite"/>
    </source>
</evidence>
<feature type="compositionally biased region" description="Basic and acidic residues" evidence="1">
    <location>
        <begin position="20"/>
        <end position="32"/>
    </location>
</feature>
<sequence length="63" mass="7437">MSEAKTEEDDMNGDFEDLESGEKYESHKKDDSSNGGILKEDDDAIEERRYNDLIEYHYNVVWM</sequence>
<keyword evidence="3" id="KW-1185">Reference proteome</keyword>
<reference evidence="2 3" key="1">
    <citation type="journal article" date="2021" name="Plant Biotechnol. J.">
        <title>Multi-omics assisted identification of the key and species-specific regulatory components of drought-tolerant mechanisms in Gossypium stocksii.</title>
        <authorList>
            <person name="Yu D."/>
            <person name="Ke L."/>
            <person name="Zhang D."/>
            <person name="Wu Y."/>
            <person name="Sun Y."/>
            <person name="Mei J."/>
            <person name="Sun J."/>
            <person name="Sun Y."/>
        </authorList>
    </citation>
    <scope>NUCLEOTIDE SEQUENCE [LARGE SCALE GENOMIC DNA]</scope>
    <source>
        <strain evidence="3">cv. E1</strain>
        <tissue evidence="2">Leaf</tissue>
    </source>
</reference>
<feature type="compositionally biased region" description="Acidic residues" evidence="1">
    <location>
        <begin position="1"/>
        <end position="19"/>
    </location>
</feature>
<evidence type="ECO:0000313" key="3">
    <source>
        <dbReference type="Proteomes" id="UP000828251"/>
    </source>
</evidence>
<dbReference type="OrthoDB" id="1704707at2759"/>